<keyword evidence="2" id="KW-1185">Reference proteome</keyword>
<dbReference type="OrthoDB" id="5194526at2"/>
<evidence type="ECO:0000313" key="2">
    <source>
        <dbReference type="Proteomes" id="UP000032160"/>
    </source>
</evidence>
<dbReference type="STRING" id="1458461.BN1012_Phect22"/>
<keyword evidence="1" id="KW-0648">Protein biosynthesis</keyword>
<organism evidence="1 2">
    <name type="scientific">Candidatus Phaeomarinibacter ectocarpi</name>
    <dbReference type="NCBI Taxonomy" id="1458461"/>
    <lineage>
        <taxon>Bacteria</taxon>
        <taxon>Pseudomonadati</taxon>
        <taxon>Pseudomonadota</taxon>
        <taxon>Alphaproteobacteria</taxon>
        <taxon>Hyphomicrobiales</taxon>
        <taxon>Parvibaculaceae</taxon>
        <taxon>Candidatus Phaeomarinibacter</taxon>
    </lineage>
</organism>
<dbReference type="AlphaFoldDB" id="X5MLB2"/>
<evidence type="ECO:0000313" key="1">
    <source>
        <dbReference type="EMBL" id="CDO58236.1"/>
    </source>
</evidence>
<name>X5MLB2_9HYPH</name>
<sequence>MSTQGHEQRERWRDLSLPEDGRQSARALDVQRGVCRHLMGLGLAPLTEFTLATGRRADVIALGSAGEILIIEIKTSLADLRADNKWPEYHDFCDRLFFAVPEDFPMSELPSETGLLIADRYGAEMLRDAPLDKIAAARRKAVTLRIARAGSLRLSRLADPDAGLG</sequence>
<reference evidence="1 2" key="1">
    <citation type="journal article" date="2014" name="Front. Genet.">
        <title>Genome and metabolic network of "Candidatus Phaeomarinobacter ectocarpi" Ec32, a new candidate genus of Alphaproteobacteria frequently associated with brown algae.</title>
        <authorList>
            <person name="Dittami S.M."/>
            <person name="Barbeyron T."/>
            <person name="Boyen C."/>
            <person name="Cambefort J."/>
            <person name="Collet G."/>
            <person name="Delage L."/>
            <person name="Gobet A."/>
            <person name="Groisillier A."/>
            <person name="Leblanc C."/>
            <person name="Michel G."/>
            <person name="Scornet D."/>
            <person name="Siegel A."/>
            <person name="Tapia J.E."/>
            <person name="Tonon T."/>
        </authorList>
    </citation>
    <scope>NUCLEOTIDE SEQUENCE [LARGE SCALE GENOMIC DNA]</scope>
    <source>
        <strain evidence="1 2">Ec32</strain>
    </source>
</reference>
<dbReference type="Pfam" id="PF06319">
    <property type="entry name" value="MmcB-like"/>
    <property type="match status" value="1"/>
</dbReference>
<dbReference type="GO" id="GO:0003746">
    <property type="term" value="F:translation elongation factor activity"/>
    <property type="evidence" value="ECO:0007669"/>
    <property type="project" value="UniProtKB-KW"/>
</dbReference>
<protein>
    <submittedName>
        <fullName evidence="1">Transcription elongation factor</fullName>
    </submittedName>
</protein>
<dbReference type="RefSeq" id="WP_043948019.1">
    <property type="nucleotide sequence ID" value="NZ_HG966617.1"/>
</dbReference>
<dbReference type="PIRSF" id="PIRSF031796">
    <property type="entry name" value="UPC031796"/>
    <property type="match status" value="1"/>
</dbReference>
<dbReference type="Proteomes" id="UP000032160">
    <property type="component" value="Chromosome I"/>
</dbReference>
<dbReference type="HOGENOM" id="CLU_114402_0_0_5"/>
<keyword evidence="1" id="KW-0251">Elongation factor</keyword>
<dbReference type="PATRIC" id="fig|1458461.3.peg.22"/>
<gene>
    <name evidence="1" type="ORF">BN1012_Phect22</name>
</gene>
<dbReference type="KEGG" id="pect:BN1012_Phect22"/>
<dbReference type="InterPro" id="IPR009394">
    <property type="entry name" value="MmcB-like"/>
</dbReference>
<dbReference type="EMBL" id="HG966617">
    <property type="protein sequence ID" value="CDO58236.1"/>
    <property type="molecule type" value="Genomic_DNA"/>
</dbReference>
<proteinExistence type="predicted"/>
<accession>X5MLB2</accession>